<dbReference type="RefSeq" id="WP_199493417.1">
    <property type="nucleotide sequence ID" value="NZ_JAEMOP010000009.1"/>
</dbReference>
<keyword evidence="5" id="KW-1185">Reference proteome</keyword>
<feature type="compositionally biased region" description="Acidic residues" evidence="1">
    <location>
        <begin position="747"/>
        <end position="766"/>
    </location>
</feature>
<dbReference type="Proteomes" id="UP000621390">
    <property type="component" value="Unassembled WGS sequence"/>
</dbReference>
<sequence>MADFEFLKDVPLESINTTDFSKLILRELHKEAYTPDLDDVAAEDRDFYQDLNKRIERSWYDLYGSRFYYIEPTPYFAQGGPGHGKTTSFRAAAKKFSSRVGLKYLETPAKQADGEKISREHFVFYSHPLGGELSSATTAGLMFKTQDPETGQEHVEKIPTKAIRDLQAGACGVLLFDDVKNAPYNLLTMVQQIAEEKSFQSLQLKKIAMGGTGNLGIDGNKVTQLSSANNTRWNVLAVYDTQDGFVKRCLSGEQNNTFKGAGFGKSAVLSYLSLHPDQFSEQPVKSKVTGGFGCPRTWGKVMNVADDIAQQYFELNLTASNSEAGRRLLGETLEELGIEPSENNIDSAVKQKKEQLKSYHDNNELDAYLKNITGTLGVQAAGKGFKEFLRNRLVYGADLMAEEIMEHGQLSKERQQQLVRQYEGHSISAKDFGHIYSSALADVAATKLDLAIAHQDHSQVEKLAQRFTKGMVAPSSILPDETKAIVGLEDSDINKTLHFMLSKLNVSVGDNDMVQRTEKGFVLSSDLLQSILKGVANEQEAKANNKDGVSYYKQISEYLTNTVTKNAAEVSFAASLLNEDNLKKQPSDVQTVNKRAETENTNIRERVSEQTPEPSTEKAGTPATEKTDQVEATPAAKSEQSAADVKPEANSSLMSDLVSQAFPSGPRELDPESQKRVQQVKGSQAEASEDNKVNNEAKEPPAQSEAIDSFSLDDSDLDDALGTGEVTSEVEPEPAPVQAKTKKDNEPPVEDDFPELTEEDLDDFELETGISGPSV</sequence>
<evidence type="ECO:0000256" key="1">
    <source>
        <dbReference type="SAM" id="MobiDB-lite"/>
    </source>
</evidence>
<feature type="compositionally biased region" description="Basic and acidic residues" evidence="1">
    <location>
        <begin position="594"/>
        <end position="608"/>
    </location>
</feature>
<dbReference type="EMBL" id="JAEMOP010000009">
    <property type="protein sequence ID" value="MBJ7316779.1"/>
    <property type="molecule type" value="Genomic_DNA"/>
</dbReference>
<dbReference type="AlphaFoldDB" id="A0A8I1G6P5"/>
<protein>
    <submittedName>
        <fullName evidence="3">Uncharacterized protein</fullName>
    </submittedName>
</protein>
<evidence type="ECO:0000313" key="3">
    <source>
        <dbReference type="EMBL" id="MBJ7316779.1"/>
    </source>
</evidence>
<evidence type="ECO:0000313" key="2">
    <source>
        <dbReference type="EMBL" id="MBJ7265547.1"/>
    </source>
</evidence>
<comment type="caution">
    <text evidence="3">The sequence shown here is derived from an EMBL/GenBank/DDBJ whole genome shotgun (WGS) entry which is preliminary data.</text>
</comment>
<organism evidence="3 4">
    <name type="scientific">Idiomarina abyssalis</name>
    <dbReference type="NCBI Taxonomy" id="86102"/>
    <lineage>
        <taxon>Bacteria</taxon>
        <taxon>Pseudomonadati</taxon>
        <taxon>Pseudomonadota</taxon>
        <taxon>Gammaproteobacteria</taxon>
        <taxon>Alteromonadales</taxon>
        <taxon>Idiomarinaceae</taxon>
        <taxon>Idiomarina</taxon>
    </lineage>
</organism>
<feature type="compositionally biased region" description="Polar residues" evidence="1">
    <location>
        <begin position="676"/>
        <end position="686"/>
    </location>
</feature>
<feature type="compositionally biased region" description="Polar residues" evidence="1">
    <location>
        <begin position="649"/>
        <end position="662"/>
    </location>
</feature>
<accession>A0A8I1G6P5</accession>
<dbReference type="EMBL" id="JAEMOS010000002">
    <property type="protein sequence ID" value="MBJ7265547.1"/>
    <property type="molecule type" value="Genomic_DNA"/>
</dbReference>
<proteinExistence type="predicted"/>
<name>A0A8I1G6P5_9GAMM</name>
<dbReference type="Proteomes" id="UP000655994">
    <property type="component" value="Unassembled WGS sequence"/>
</dbReference>
<gene>
    <name evidence="2" type="ORF">JHC10_01180</name>
    <name evidence="3" type="ORF">JHC11_12360</name>
</gene>
<feature type="region of interest" description="Disordered" evidence="1">
    <location>
        <begin position="584"/>
        <end position="775"/>
    </location>
</feature>
<evidence type="ECO:0000313" key="4">
    <source>
        <dbReference type="Proteomes" id="UP000621390"/>
    </source>
</evidence>
<evidence type="ECO:0000313" key="5">
    <source>
        <dbReference type="Proteomes" id="UP000655994"/>
    </source>
</evidence>
<feature type="compositionally biased region" description="Basic and acidic residues" evidence="1">
    <location>
        <begin position="689"/>
        <end position="699"/>
    </location>
</feature>
<reference evidence="3 5" key="1">
    <citation type="submission" date="2020-09" db="EMBL/GenBank/DDBJ databases">
        <title>Draft Genomes of Bacterial Isolates from North Pond Shallow Sediments.</title>
        <authorList>
            <person name="Kiel Reese B."/>
            <person name="Mullis M."/>
            <person name="Weisend R.E."/>
        </authorList>
    </citation>
    <scope>NUCLEOTIDE SEQUENCE</scope>
    <source>
        <strain evidence="3">KJE-2</strain>
        <strain evidence="2 5">KJE-3</strain>
    </source>
</reference>